<dbReference type="Gene3D" id="3.40.50.80">
    <property type="entry name" value="Nucleotide-binding domain of ferredoxin-NADP reductase (FNR) module"/>
    <property type="match status" value="1"/>
</dbReference>
<dbReference type="InterPro" id="IPR050415">
    <property type="entry name" value="MRET"/>
</dbReference>
<proteinExistence type="predicted"/>
<keyword evidence="7" id="KW-0274">FAD</keyword>
<keyword evidence="3" id="KW-0285">Flavoprotein</keyword>
<dbReference type="OrthoDB" id="9792185at2"/>
<dbReference type="PANTHER" id="PTHR47354">
    <property type="entry name" value="NADH OXIDOREDUCTASE HCR"/>
    <property type="match status" value="1"/>
</dbReference>
<dbReference type="GO" id="GO:0016020">
    <property type="term" value="C:membrane"/>
    <property type="evidence" value="ECO:0007669"/>
    <property type="project" value="UniProtKB-SubCell"/>
</dbReference>
<dbReference type="EMBL" id="FWFN01000001">
    <property type="protein sequence ID" value="SLN14597.1"/>
    <property type="molecule type" value="Genomic_DNA"/>
</dbReference>
<feature type="transmembrane region" description="Helical" evidence="13">
    <location>
        <begin position="75"/>
        <end position="91"/>
    </location>
</feature>
<evidence type="ECO:0000313" key="16">
    <source>
        <dbReference type="Proteomes" id="UP000193963"/>
    </source>
</evidence>
<organism evidence="15 16">
    <name type="scientific">Pseudooceanicola marinus</name>
    <dbReference type="NCBI Taxonomy" id="396013"/>
    <lineage>
        <taxon>Bacteria</taxon>
        <taxon>Pseudomonadati</taxon>
        <taxon>Pseudomonadota</taxon>
        <taxon>Alphaproteobacteria</taxon>
        <taxon>Rhodobacterales</taxon>
        <taxon>Paracoccaceae</taxon>
        <taxon>Pseudooceanicola</taxon>
    </lineage>
</organism>
<dbReference type="RefSeq" id="WP_085886283.1">
    <property type="nucleotide sequence ID" value="NZ_FWFN01000001.1"/>
</dbReference>
<dbReference type="AlphaFoldDB" id="A0A1X6Y9U4"/>
<dbReference type="InterPro" id="IPR013130">
    <property type="entry name" value="Fe3_Rdtase_TM_dom"/>
</dbReference>
<dbReference type="SUPFAM" id="SSF63380">
    <property type="entry name" value="Riboflavin synthase domain-like"/>
    <property type="match status" value="1"/>
</dbReference>
<keyword evidence="9 15" id="KW-0560">Oxidoreductase</keyword>
<keyword evidence="10" id="KW-0408">Iron</keyword>
<feature type="transmembrane region" description="Helical" evidence="13">
    <location>
        <begin position="32"/>
        <end position="54"/>
    </location>
</feature>
<dbReference type="Pfam" id="PF01794">
    <property type="entry name" value="Ferric_reduct"/>
    <property type="match status" value="1"/>
</dbReference>
<keyword evidence="16" id="KW-1185">Reference proteome</keyword>
<evidence type="ECO:0000256" key="9">
    <source>
        <dbReference type="ARBA" id="ARBA00023002"/>
    </source>
</evidence>
<dbReference type="Pfam" id="PF08022">
    <property type="entry name" value="FAD_binding_8"/>
    <property type="match status" value="1"/>
</dbReference>
<dbReference type="GO" id="GO:0050660">
    <property type="term" value="F:flavin adenine dinucleotide binding"/>
    <property type="evidence" value="ECO:0007669"/>
    <property type="project" value="TreeGrafter"/>
</dbReference>
<keyword evidence="6" id="KW-0479">Metal-binding</keyword>
<dbReference type="InterPro" id="IPR039261">
    <property type="entry name" value="FNR_nucleotide-bd"/>
</dbReference>
<evidence type="ECO:0000256" key="4">
    <source>
        <dbReference type="ARBA" id="ARBA00022692"/>
    </source>
</evidence>
<evidence type="ECO:0000313" key="15">
    <source>
        <dbReference type="EMBL" id="SLN14597.1"/>
    </source>
</evidence>
<feature type="transmembrane region" description="Helical" evidence="13">
    <location>
        <begin position="7"/>
        <end position="26"/>
    </location>
</feature>
<comment type="subcellular location">
    <subcellularLocation>
        <location evidence="2">Membrane</location>
        <topology evidence="2">Multi-pass membrane protein</topology>
    </subcellularLocation>
</comment>
<sequence>MDWARRLLPQIMLVLIVGAVLLAVNPTGDLDAIGAVYAGLVTYAAMALNILLGARVRPIERAFGGMDKMFLQHRQFGYLALIAAALHWIGPPDFSGRLYPCDDSCKAAIEGGELAFNWLIVLGLVSALRRVKIRGHGLPYHWWKRTHYLMLLPFGAATFHLAFNMKMPVTYQTLAEGFAALGAICALLWIVSFAWRMICARKYEVVEVTRLGDVTGIRARPLGRPLKHRAGQFAYIRANRAGLREAHPFSISGGEGRDGELQFNIKALGDFTGRLPDLQPGDRLTVEGPYGHFRYPARDGRQLWIAAGIGVTPFLSFVRSLPEDLKGEVEMVYLVRTRDEALALDELEAAAARVPNFSFTLHPSKEKGRWQAPEETPADLRAVLFCGPPMVRDALRKRFGRKLHFEYFEF</sequence>
<evidence type="ECO:0000256" key="8">
    <source>
        <dbReference type="ARBA" id="ARBA00022989"/>
    </source>
</evidence>
<keyword evidence="12 13" id="KW-0472">Membrane</keyword>
<dbReference type="Pfam" id="PF00175">
    <property type="entry name" value="NAD_binding_1"/>
    <property type="match status" value="1"/>
</dbReference>
<dbReference type="PROSITE" id="PS51384">
    <property type="entry name" value="FAD_FR"/>
    <property type="match status" value="1"/>
</dbReference>
<evidence type="ECO:0000256" key="3">
    <source>
        <dbReference type="ARBA" id="ARBA00022630"/>
    </source>
</evidence>
<feature type="domain" description="FAD-binding FR-type" evidence="14">
    <location>
        <begin position="198"/>
        <end position="296"/>
    </location>
</feature>
<evidence type="ECO:0000259" key="14">
    <source>
        <dbReference type="PROSITE" id="PS51384"/>
    </source>
</evidence>
<keyword evidence="11" id="KW-0411">Iron-sulfur</keyword>
<evidence type="ECO:0000256" key="5">
    <source>
        <dbReference type="ARBA" id="ARBA00022714"/>
    </source>
</evidence>
<feature type="transmembrane region" description="Helical" evidence="13">
    <location>
        <begin position="111"/>
        <end position="128"/>
    </location>
</feature>
<name>A0A1X6Y9U4_9RHOB</name>
<dbReference type="PANTHER" id="PTHR47354:SF8">
    <property type="entry name" value="1,2-PHENYLACETYL-COA EPOXIDASE, SUBUNIT E"/>
    <property type="match status" value="1"/>
</dbReference>
<evidence type="ECO:0000256" key="11">
    <source>
        <dbReference type="ARBA" id="ARBA00023014"/>
    </source>
</evidence>
<keyword evidence="5" id="KW-0001">2Fe-2S</keyword>
<protein>
    <submittedName>
        <fullName evidence="15">Phenol hydroxylase P5 protein</fullName>
        <ecNumber evidence="15">1.14.13.7</ecNumber>
    </submittedName>
</protein>
<evidence type="ECO:0000256" key="7">
    <source>
        <dbReference type="ARBA" id="ARBA00022827"/>
    </source>
</evidence>
<dbReference type="GO" id="GO:0046872">
    <property type="term" value="F:metal ion binding"/>
    <property type="evidence" value="ECO:0007669"/>
    <property type="project" value="UniProtKB-KW"/>
</dbReference>
<dbReference type="InterPro" id="IPR017927">
    <property type="entry name" value="FAD-bd_FR_type"/>
</dbReference>
<evidence type="ECO:0000256" key="1">
    <source>
        <dbReference type="ARBA" id="ARBA00001974"/>
    </source>
</evidence>
<comment type="cofactor">
    <cofactor evidence="1">
        <name>FAD</name>
        <dbReference type="ChEBI" id="CHEBI:57692"/>
    </cofactor>
</comment>
<dbReference type="GO" id="GO:0051537">
    <property type="term" value="F:2 iron, 2 sulfur cluster binding"/>
    <property type="evidence" value="ECO:0007669"/>
    <property type="project" value="UniProtKB-KW"/>
</dbReference>
<evidence type="ECO:0000256" key="2">
    <source>
        <dbReference type="ARBA" id="ARBA00004141"/>
    </source>
</evidence>
<keyword evidence="4 13" id="KW-0812">Transmembrane</keyword>
<dbReference type="PRINTS" id="PR00406">
    <property type="entry name" value="CYTB5RDTASE"/>
</dbReference>
<dbReference type="InterPro" id="IPR013112">
    <property type="entry name" value="FAD-bd_8"/>
</dbReference>
<feature type="transmembrane region" description="Helical" evidence="13">
    <location>
        <begin position="177"/>
        <end position="195"/>
    </location>
</feature>
<dbReference type="Gene3D" id="2.40.30.10">
    <property type="entry name" value="Translation factors"/>
    <property type="match status" value="1"/>
</dbReference>
<gene>
    <name evidence="15" type="primary">mphP</name>
    <name evidence="15" type="ORF">PSM7751_00368</name>
</gene>
<evidence type="ECO:0000256" key="10">
    <source>
        <dbReference type="ARBA" id="ARBA00023004"/>
    </source>
</evidence>
<accession>A0A1X6Y9U4</accession>
<evidence type="ECO:0000256" key="12">
    <source>
        <dbReference type="ARBA" id="ARBA00023136"/>
    </source>
</evidence>
<evidence type="ECO:0000256" key="13">
    <source>
        <dbReference type="SAM" id="Phobius"/>
    </source>
</evidence>
<dbReference type="GO" id="GO:0018662">
    <property type="term" value="F:phenol 2-monooxygenase activity"/>
    <property type="evidence" value="ECO:0007669"/>
    <property type="project" value="UniProtKB-EC"/>
</dbReference>
<dbReference type="EC" id="1.14.13.7" evidence="15"/>
<evidence type="ECO:0000256" key="6">
    <source>
        <dbReference type="ARBA" id="ARBA00022723"/>
    </source>
</evidence>
<keyword evidence="8 13" id="KW-1133">Transmembrane helix</keyword>
<dbReference type="InterPro" id="IPR001433">
    <property type="entry name" value="OxRdtase_FAD/NAD-bd"/>
</dbReference>
<reference evidence="15 16" key="1">
    <citation type="submission" date="2017-03" db="EMBL/GenBank/DDBJ databases">
        <authorList>
            <person name="Afonso C.L."/>
            <person name="Miller P.J."/>
            <person name="Scott M.A."/>
            <person name="Spackman E."/>
            <person name="Goraichik I."/>
            <person name="Dimitrov K.M."/>
            <person name="Suarez D.L."/>
            <person name="Swayne D.E."/>
        </authorList>
    </citation>
    <scope>NUCLEOTIDE SEQUENCE [LARGE SCALE GENOMIC DNA]</scope>
    <source>
        <strain evidence="15 16">CECT 7751</strain>
    </source>
</reference>
<feature type="transmembrane region" description="Helical" evidence="13">
    <location>
        <begin position="148"/>
        <end position="165"/>
    </location>
</feature>
<dbReference type="Proteomes" id="UP000193963">
    <property type="component" value="Unassembled WGS sequence"/>
</dbReference>
<dbReference type="SUPFAM" id="SSF52343">
    <property type="entry name" value="Ferredoxin reductase-like, C-terminal NADP-linked domain"/>
    <property type="match status" value="1"/>
</dbReference>
<dbReference type="InterPro" id="IPR017938">
    <property type="entry name" value="Riboflavin_synthase-like_b-brl"/>
</dbReference>